<evidence type="ECO:0000313" key="1">
    <source>
        <dbReference type="EMBL" id="KAF2594620.1"/>
    </source>
</evidence>
<protein>
    <submittedName>
        <fullName evidence="1">Uncharacterized protein</fullName>
    </submittedName>
</protein>
<dbReference type="EMBL" id="QGKY02000164">
    <property type="protein sequence ID" value="KAF2594620.1"/>
    <property type="molecule type" value="Genomic_DNA"/>
</dbReference>
<accession>A0A8S9KH61</accession>
<dbReference type="AlphaFoldDB" id="A0A8S9KH61"/>
<name>A0A8S9KH61_BRACR</name>
<proteinExistence type="predicted"/>
<comment type="caution">
    <text evidence="1">The sequence shown here is derived from an EMBL/GenBank/DDBJ whole genome shotgun (WGS) entry which is preliminary data.</text>
</comment>
<reference evidence="1" key="1">
    <citation type="submission" date="2019-12" db="EMBL/GenBank/DDBJ databases">
        <title>Genome sequencing and annotation of Brassica cretica.</title>
        <authorList>
            <person name="Studholme D.J."/>
            <person name="Sarris P.F."/>
        </authorList>
    </citation>
    <scope>NUCLEOTIDE SEQUENCE</scope>
    <source>
        <strain evidence="1">PFS-102/07</strain>
        <tissue evidence="1">Leaf</tissue>
    </source>
</reference>
<organism evidence="1">
    <name type="scientific">Brassica cretica</name>
    <name type="common">Mustard</name>
    <dbReference type="NCBI Taxonomy" id="69181"/>
    <lineage>
        <taxon>Eukaryota</taxon>
        <taxon>Viridiplantae</taxon>
        <taxon>Streptophyta</taxon>
        <taxon>Embryophyta</taxon>
        <taxon>Tracheophyta</taxon>
        <taxon>Spermatophyta</taxon>
        <taxon>Magnoliopsida</taxon>
        <taxon>eudicotyledons</taxon>
        <taxon>Gunneridae</taxon>
        <taxon>Pentapetalae</taxon>
        <taxon>rosids</taxon>
        <taxon>malvids</taxon>
        <taxon>Brassicales</taxon>
        <taxon>Brassicaceae</taxon>
        <taxon>Brassiceae</taxon>
        <taxon>Brassica</taxon>
    </lineage>
</organism>
<sequence length="137" mass="16243">MDEKRERMSLFCIRYAFQAVLYAIWRERNKILHGEKLLPLPVIKRMIEKGIRNKISLMRSKRLKGMEKLMQFWFLTRIDAEMKGSNKTVQVCIKDETECGDNIVERTESRKGMGMITLGRLLFKKLLNRYATKPQDT</sequence>
<gene>
    <name evidence="1" type="ORF">F2Q70_00045010</name>
</gene>